<reference evidence="1 2" key="1">
    <citation type="submission" date="2015-07" db="EMBL/GenBank/DDBJ databases">
        <title>The genome of Melipona quadrifasciata.</title>
        <authorList>
            <person name="Pan H."/>
            <person name="Kapheim K."/>
        </authorList>
    </citation>
    <scope>NUCLEOTIDE SEQUENCE [LARGE SCALE GENOMIC DNA]</scope>
    <source>
        <strain evidence="1">0111107301</strain>
        <tissue evidence="1">Whole body</tissue>
    </source>
</reference>
<gene>
    <name evidence="1" type="ORF">WN51_09140</name>
</gene>
<name>A0A0N0BJL9_9HYME</name>
<protein>
    <submittedName>
        <fullName evidence="1">Uncharacterized protein</fullName>
    </submittedName>
</protein>
<evidence type="ECO:0000313" key="1">
    <source>
        <dbReference type="EMBL" id="KOX79338.1"/>
    </source>
</evidence>
<proteinExistence type="predicted"/>
<dbReference type="AlphaFoldDB" id="A0A0N0BJL9"/>
<sequence>MNIVRQLLHLGCDSLLNLQFHYKIISEQEKTTLSFSSILAIIHSRSNDQSLRWKSINRKSLSSVSALVSHRFLANDVGQKYSADLEDPADLHQSRKRVFDQRTNDFEKLGRTNDFGKETFDYVARTASIGLKLINSLSKTFGNRELARSLDVSIVPNWALFARAERLKLPGYTQDRRWDSRVRGQPCFHVQKFIQVNNICILLVLVEYECPFDAFFTFLSHTEA</sequence>
<dbReference type="EMBL" id="KQ435713">
    <property type="protein sequence ID" value="KOX79338.1"/>
    <property type="molecule type" value="Genomic_DNA"/>
</dbReference>
<accession>A0A0N0BJL9</accession>
<organism evidence="1 2">
    <name type="scientific">Melipona quadrifasciata</name>
    <dbReference type="NCBI Taxonomy" id="166423"/>
    <lineage>
        <taxon>Eukaryota</taxon>
        <taxon>Metazoa</taxon>
        <taxon>Ecdysozoa</taxon>
        <taxon>Arthropoda</taxon>
        <taxon>Hexapoda</taxon>
        <taxon>Insecta</taxon>
        <taxon>Pterygota</taxon>
        <taxon>Neoptera</taxon>
        <taxon>Endopterygota</taxon>
        <taxon>Hymenoptera</taxon>
        <taxon>Apocrita</taxon>
        <taxon>Aculeata</taxon>
        <taxon>Apoidea</taxon>
        <taxon>Anthophila</taxon>
        <taxon>Apidae</taxon>
        <taxon>Melipona</taxon>
    </lineage>
</organism>
<keyword evidence="2" id="KW-1185">Reference proteome</keyword>
<evidence type="ECO:0000313" key="2">
    <source>
        <dbReference type="Proteomes" id="UP000053105"/>
    </source>
</evidence>
<dbReference type="Proteomes" id="UP000053105">
    <property type="component" value="Unassembled WGS sequence"/>
</dbReference>